<feature type="compositionally biased region" description="Polar residues" evidence="7">
    <location>
        <begin position="503"/>
        <end position="526"/>
    </location>
</feature>
<dbReference type="PROSITE" id="PS50011">
    <property type="entry name" value="PROTEIN_KINASE_DOM"/>
    <property type="match status" value="1"/>
</dbReference>
<dbReference type="Gene3D" id="3.30.200.20">
    <property type="entry name" value="Phosphorylase Kinase, domain 1"/>
    <property type="match status" value="1"/>
</dbReference>
<dbReference type="Proteomes" id="UP000509510">
    <property type="component" value="Chromosome I"/>
</dbReference>
<dbReference type="AlphaFoldDB" id="A0A7H8QMZ4"/>
<feature type="region of interest" description="Disordered" evidence="7">
    <location>
        <begin position="498"/>
        <end position="701"/>
    </location>
</feature>
<dbReference type="SUPFAM" id="SSF56112">
    <property type="entry name" value="Protein kinase-like (PK-like)"/>
    <property type="match status" value="1"/>
</dbReference>
<feature type="region of interest" description="Disordered" evidence="7">
    <location>
        <begin position="1"/>
        <end position="55"/>
    </location>
</feature>
<dbReference type="KEGG" id="trg:TRUGW13939_02294"/>
<dbReference type="InterPro" id="IPR008271">
    <property type="entry name" value="Ser/Thr_kinase_AS"/>
</dbReference>
<name>A0A7H8QMZ4_TALRU</name>
<dbReference type="InterPro" id="IPR036947">
    <property type="entry name" value="POLO_box_dom_sf"/>
</dbReference>
<dbReference type="GO" id="GO:0005634">
    <property type="term" value="C:nucleus"/>
    <property type="evidence" value="ECO:0007669"/>
    <property type="project" value="TreeGrafter"/>
</dbReference>
<dbReference type="FunFam" id="3.30.1120.30:FF:000004">
    <property type="entry name" value="Serine/threonine-protein kinase"/>
    <property type="match status" value="1"/>
</dbReference>
<dbReference type="RefSeq" id="XP_035341381.1">
    <property type="nucleotide sequence ID" value="XM_035485488.1"/>
</dbReference>
<evidence type="ECO:0000256" key="7">
    <source>
        <dbReference type="SAM" id="MobiDB-lite"/>
    </source>
</evidence>
<keyword evidence="2" id="KW-0808">Transferase</keyword>
<dbReference type="OrthoDB" id="408964at2759"/>
<keyword evidence="5 6" id="KW-0067">ATP-binding</keyword>
<dbReference type="CDD" id="cd14099">
    <property type="entry name" value="STKc_PLK"/>
    <property type="match status" value="1"/>
</dbReference>
<feature type="compositionally biased region" description="Polar residues" evidence="7">
    <location>
        <begin position="1"/>
        <end position="21"/>
    </location>
</feature>
<feature type="region of interest" description="Disordered" evidence="7">
    <location>
        <begin position="1106"/>
        <end position="1148"/>
    </location>
</feature>
<dbReference type="CDD" id="cd13117">
    <property type="entry name" value="POLO_box_2"/>
    <property type="match status" value="1"/>
</dbReference>
<dbReference type="Pfam" id="PF00069">
    <property type="entry name" value="Pkinase"/>
    <property type="match status" value="1"/>
</dbReference>
<dbReference type="PROSITE" id="PS00107">
    <property type="entry name" value="PROTEIN_KINASE_ATP"/>
    <property type="match status" value="1"/>
</dbReference>
<evidence type="ECO:0000256" key="4">
    <source>
        <dbReference type="ARBA" id="ARBA00022777"/>
    </source>
</evidence>
<evidence type="ECO:0000256" key="1">
    <source>
        <dbReference type="ARBA" id="ARBA00022527"/>
    </source>
</evidence>
<dbReference type="SMART" id="SM00220">
    <property type="entry name" value="S_TKc"/>
    <property type="match status" value="1"/>
</dbReference>
<gene>
    <name evidence="9" type="ORF">TRUGW13939_02294</name>
</gene>
<dbReference type="GO" id="GO:0004674">
    <property type="term" value="F:protein serine/threonine kinase activity"/>
    <property type="evidence" value="ECO:0007669"/>
    <property type="project" value="UniProtKB-KW"/>
</dbReference>
<feature type="compositionally biased region" description="Polar residues" evidence="7">
    <location>
        <begin position="685"/>
        <end position="699"/>
    </location>
</feature>
<dbReference type="InterPro" id="IPR033701">
    <property type="entry name" value="POLO_box_1"/>
</dbReference>
<organism evidence="9 10">
    <name type="scientific">Talaromyces rugulosus</name>
    <name type="common">Penicillium rugulosum</name>
    <dbReference type="NCBI Taxonomy" id="121627"/>
    <lineage>
        <taxon>Eukaryota</taxon>
        <taxon>Fungi</taxon>
        <taxon>Dikarya</taxon>
        <taxon>Ascomycota</taxon>
        <taxon>Pezizomycotina</taxon>
        <taxon>Eurotiomycetes</taxon>
        <taxon>Eurotiomycetidae</taxon>
        <taxon>Eurotiales</taxon>
        <taxon>Trichocomaceae</taxon>
        <taxon>Talaromyces</taxon>
        <taxon>Talaromyces sect. Islandici</taxon>
    </lineage>
</organism>
<dbReference type="InterPro" id="IPR033695">
    <property type="entry name" value="POLO_box_2"/>
</dbReference>
<dbReference type="InterPro" id="IPR000719">
    <property type="entry name" value="Prot_kinase_dom"/>
</dbReference>
<feature type="region of interest" description="Disordered" evidence="7">
    <location>
        <begin position="449"/>
        <end position="485"/>
    </location>
</feature>
<reference evidence="10" key="1">
    <citation type="submission" date="2020-06" db="EMBL/GenBank/DDBJ databases">
        <title>A chromosome-scale genome assembly of Talaromyces rugulosus W13939.</title>
        <authorList>
            <person name="Wang B."/>
            <person name="Guo L."/>
            <person name="Ye K."/>
            <person name="Wang L."/>
        </authorList>
    </citation>
    <scope>NUCLEOTIDE SEQUENCE [LARGE SCALE GENOMIC DNA]</scope>
    <source>
        <strain evidence="10">W13939</strain>
    </source>
</reference>
<dbReference type="InterPro" id="IPR011009">
    <property type="entry name" value="Kinase-like_dom_sf"/>
</dbReference>
<dbReference type="SUPFAM" id="SSF82615">
    <property type="entry name" value="Polo-box domain"/>
    <property type="match status" value="2"/>
</dbReference>
<dbReference type="PANTHER" id="PTHR24345:SF0">
    <property type="entry name" value="CELL CYCLE SERINE_THREONINE-PROTEIN KINASE CDC5_MSD2"/>
    <property type="match status" value="1"/>
</dbReference>
<feature type="compositionally biased region" description="Gly residues" evidence="7">
    <location>
        <begin position="1133"/>
        <end position="1142"/>
    </location>
</feature>
<evidence type="ECO:0000313" key="10">
    <source>
        <dbReference type="Proteomes" id="UP000509510"/>
    </source>
</evidence>
<keyword evidence="1" id="KW-0723">Serine/threonine-protein kinase</keyword>
<protein>
    <recommendedName>
        <fullName evidence="8">Protein kinase domain-containing protein</fullName>
    </recommendedName>
</protein>
<dbReference type="GO" id="GO:0000776">
    <property type="term" value="C:kinetochore"/>
    <property type="evidence" value="ECO:0007669"/>
    <property type="project" value="TreeGrafter"/>
</dbReference>
<dbReference type="InterPro" id="IPR017441">
    <property type="entry name" value="Protein_kinase_ATP_BS"/>
</dbReference>
<dbReference type="EMBL" id="CP055898">
    <property type="protein sequence ID" value="QKX55202.1"/>
    <property type="molecule type" value="Genomic_DNA"/>
</dbReference>
<feature type="binding site" evidence="6">
    <location>
        <position position="90"/>
    </location>
    <ligand>
        <name>ATP</name>
        <dbReference type="ChEBI" id="CHEBI:30616"/>
    </ligand>
</feature>
<dbReference type="GO" id="GO:0005737">
    <property type="term" value="C:cytoplasm"/>
    <property type="evidence" value="ECO:0007669"/>
    <property type="project" value="TreeGrafter"/>
</dbReference>
<sequence>MEALSPRSTNLPLKHQASATHQKVDRHAPPPPAAVKAALSKIHPPPPPAIVTEPGEDGEQYSTGLFLGKGGFAVCYEGQLVRNGRVFAMKVVRSEMTQRKMAEKFRTELEIHSKLRHPNIVRFHRAFAFDRCTYVVLDLCSNGSVMDMVKKRKCLTVPEVRRLMIQLCGAVKYLHKRNVAHRDLKMGNLFLDHNMDIKVGDFGLAAMILSEKEAKRRQTLCGTPNYIAPEVIDKSKGGHNQKVDIWSLGVICFAMLAGFPPFQSKTQEEIYKKVKNLHYVWPKDNECSNFIPSEAKDLVSSCLSLDEEQRPLPDDIVDHQFFNMYPGCIPRSLDPSWKQTKPVWLKMEEPRGDRMIQGYSLDFEEKYRSKAPQTRDARERYAFCKEAYYTECGVGRKRDGTSRKCAGKHSGKSVYSETAAETEKMLSPTIPLPLDFVYRYPVYFHGDWSTPESEPPVIDESNDSSKSSDDSYETMPGAEATGKASLARTKAALAAAQVRRFDSQPQSHAATLRQQALPVRQSSRSAATMRGPPNHPTHTRKGTSDSLEGLPELSQKSLGQRPVRGAPRGAPSYSASIRDLDRLVAPPMPQSESMPNSLGMAKTRSQSRRQLEVPHQRPPLPPSMSEGIPRTGTPVDELRPDSSRTRTVRLPSRQQMGRPAERDPRTMQQPPVAESARDERHKASKTGTSSNKPRSTLGTNPLIHHSEQFDLLYRSSPEEVVMDIKAMLRNMMLSASRTYRSQNRRRPHSYVIKWVDYTNRYGIGYILDDGTVGCVFKGEHGQPASGVVLRDGEKHIRRKALCQENRDAPPFTYSEADQLVPRNGRPVEFYENSDRGPAESRGMKKVLVPPDVFEVKASSSGSGAMGVKVRTDSGVDYAKSEAEKVKRVKLVDQFGKYMIGSLGRSGDADLMSDDGPSTRESDVCIKFYQRLGNVGVWGFGDGAFQFNFPDHTKLVISHGQSRGSPPWVDFYHLSPSAARYLAAKGKMHPAGFDTRAVASDDVTSFISIANDSAEAGNERLREVLQANSFLRKMKFVKEVLTTWVNHGRLGGRPTASSTANGYGPQQQQQPDEMVWDGPQERPSGGGGKYVWVTVGAQGGDGEYICMASNTSQPHLPPLPPIPQDQQRPVREMAGGGGGGGGGRGRERS</sequence>
<feature type="region of interest" description="Disordered" evidence="7">
    <location>
        <begin position="1047"/>
        <end position="1088"/>
    </location>
</feature>
<evidence type="ECO:0000313" key="9">
    <source>
        <dbReference type="EMBL" id="QKX55202.1"/>
    </source>
</evidence>
<keyword evidence="3 6" id="KW-0547">Nucleotide-binding</keyword>
<dbReference type="FunFam" id="1.10.510.10:FF:000652">
    <property type="entry name" value="Serine/threonine-protein kinase"/>
    <property type="match status" value="1"/>
</dbReference>
<evidence type="ECO:0000256" key="5">
    <source>
        <dbReference type="ARBA" id="ARBA00022840"/>
    </source>
</evidence>
<dbReference type="GO" id="GO:0005524">
    <property type="term" value="F:ATP binding"/>
    <property type="evidence" value="ECO:0007669"/>
    <property type="project" value="UniProtKB-UniRule"/>
</dbReference>
<accession>A0A7H8QMZ4</accession>
<dbReference type="FunFam" id="3.30.200.20:FF:000042">
    <property type="entry name" value="Aurora kinase A"/>
    <property type="match status" value="1"/>
</dbReference>
<evidence type="ECO:0000256" key="6">
    <source>
        <dbReference type="PROSITE-ProRule" id="PRU10141"/>
    </source>
</evidence>
<dbReference type="GO" id="GO:0000922">
    <property type="term" value="C:spindle pole"/>
    <property type="evidence" value="ECO:0007669"/>
    <property type="project" value="TreeGrafter"/>
</dbReference>
<evidence type="ECO:0000256" key="2">
    <source>
        <dbReference type="ARBA" id="ARBA00022679"/>
    </source>
</evidence>
<dbReference type="CDD" id="cd13118">
    <property type="entry name" value="POLO_box_1"/>
    <property type="match status" value="1"/>
</dbReference>
<dbReference type="PANTHER" id="PTHR24345">
    <property type="entry name" value="SERINE/THREONINE-PROTEIN KINASE PLK"/>
    <property type="match status" value="1"/>
</dbReference>
<dbReference type="PROSITE" id="PS00108">
    <property type="entry name" value="PROTEIN_KINASE_ST"/>
    <property type="match status" value="1"/>
</dbReference>
<dbReference type="GeneID" id="55989803"/>
<feature type="region of interest" description="Disordered" evidence="7">
    <location>
        <begin position="396"/>
        <end position="420"/>
    </location>
</feature>
<dbReference type="Gene3D" id="1.10.510.10">
    <property type="entry name" value="Transferase(Phosphotransferase) domain 1"/>
    <property type="match status" value="1"/>
</dbReference>
<dbReference type="GO" id="GO:0005816">
    <property type="term" value="C:spindle pole body"/>
    <property type="evidence" value="ECO:0007669"/>
    <property type="project" value="TreeGrafter"/>
</dbReference>
<keyword evidence="4" id="KW-0418">Kinase</keyword>
<dbReference type="GO" id="GO:0007052">
    <property type="term" value="P:mitotic spindle organization"/>
    <property type="evidence" value="ECO:0007669"/>
    <property type="project" value="TreeGrafter"/>
</dbReference>
<dbReference type="Gene3D" id="3.30.1120.30">
    <property type="entry name" value="POLO box domain"/>
    <property type="match status" value="1"/>
</dbReference>
<feature type="domain" description="Protein kinase" evidence="8">
    <location>
        <begin position="61"/>
        <end position="322"/>
    </location>
</feature>
<feature type="compositionally biased region" description="Polar residues" evidence="7">
    <location>
        <begin position="1054"/>
        <end position="1070"/>
    </location>
</feature>
<evidence type="ECO:0000256" key="3">
    <source>
        <dbReference type="ARBA" id="ARBA00022741"/>
    </source>
</evidence>
<keyword evidence="10" id="KW-1185">Reference proteome</keyword>
<proteinExistence type="predicted"/>
<evidence type="ECO:0000259" key="8">
    <source>
        <dbReference type="PROSITE" id="PS50011"/>
    </source>
</evidence>